<feature type="signal peptide" evidence="1">
    <location>
        <begin position="1"/>
        <end position="20"/>
    </location>
</feature>
<evidence type="ECO:0000256" key="1">
    <source>
        <dbReference type="SAM" id="SignalP"/>
    </source>
</evidence>
<dbReference type="AlphaFoldDB" id="A0A0H5QHA3"/>
<keyword evidence="1" id="KW-0732">Signal</keyword>
<feature type="chain" id="PRO_5005222623" evidence="1">
    <location>
        <begin position="21"/>
        <end position="260"/>
    </location>
</feature>
<protein>
    <submittedName>
        <fullName evidence="2">Uncharacterized protein</fullName>
    </submittedName>
</protein>
<proteinExistence type="predicted"/>
<sequence>MSSWSLAIILALIVPFFTDSARSPLEIITDAKELSESLLMTLIQLYGNVNVDANSWNDIPVFANQNGRLLFILIEFLQNASYPHSQEWGDIQLFYLKRAMDTLIQEAQHPNYDDSCYPLQVLLEAQRWCDGRSLHLAAQFIQEARHETDQAGVSQVEILALAQKLGPLIDNVINIINAPPIADKAFQMNFFRFLLLLDFNHDTSNTYADLYAILSINIESFRYLFFAMQFQESASSAGDQLKDLANIARMKWPHLPARIG</sequence>
<reference evidence="2" key="1">
    <citation type="submission" date="2015-04" db="EMBL/GenBank/DDBJ databases">
        <title>The genome sequence of the plant pathogenic Rhizarian Plasmodiophora brassicae reveals insights in its biotrophic life cycle and the origin of chitin synthesis.</title>
        <authorList>
            <person name="Schwelm A."/>
            <person name="Fogelqvist J."/>
            <person name="Knaust A."/>
            <person name="Julke S."/>
            <person name="Lilja T."/>
            <person name="Dhandapani V."/>
            <person name="Bonilla-Rosso G."/>
            <person name="Karlsson M."/>
            <person name="Shevchenko A."/>
            <person name="Choi S.R."/>
            <person name="Kim H.G."/>
            <person name="Park J.Y."/>
            <person name="Lim Y.P."/>
            <person name="Ludwig-Muller J."/>
            <person name="Dixelius C."/>
        </authorList>
    </citation>
    <scope>NUCLEOTIDE SEQUENCE</scope>
    <source>
        <tissue evidence="2">Potato root galls</tissue>
    </source>
</reference>
<dbReference type="EMBL" id="HACM01000600">
    <property type="protein sequence ID" value="CRZ01042.1"/>
    <property type="molecule type" value="Transcribed_RNA"/>
</dbReference>
<organism evidence="2">
    <name type="scientific">Spongospora subterranea</name>
    <dbReference type="NCBI Taxonomy" id="70186"/>
    <lineage>
        <taxon>Eukaryota</taxon>
        <taxon>Sar</taxon>
        <taxon>Rhizaria</taxon>
        <taxon>Endomyxa</taxon>
        <taxon>Phytomyxea</taxon>
        <taxon>Plasmodiophorida</taxon>
        <taxon>Plasmodiophoridae</taxon>
        <taxon>Spongospora</taxon>
    </lineage>
</organism>
<evidence type="ECO:0000313" key="2">
    <source>
        <dbReference type="EMBL" id="CRZ01042.1"/>
    </source>
</evidence>
<name>A0A0H5QHA3_9EUKA</name>
<accession>A0A0H5QHA3</accession>